<dbReference type="SUPFAM" id="SSF48019">
    <property type="entry name" value="post-AAA+ oligomerization domain-like"/>
    <property type="match status" value="1"/>
</dbReference>
<keyword evidence="4" id="KW-0547">Nucleotide-binding</keyword>
<evidence type="ECO:0000256" key="2">
    <source>
        <dbReference type="ARBA" id="ARBA00014164"/>
    </source>
</evidence>
<dbReference type="PANTHER" id="PTHR11669:SF20">
    <property type="entry name" value="REPLICATION FACTOR C SUBUNIT 4"/>
    <property type="match status" value="1"/>
</dbReference>
<dbReference type="InterPro" id="IPR050238">
    <property type="entry name" value="DNA_Rep/Repair_Clamp_Loader"/>
</dbReference>
<protein>
    <recommendedName>
        <fullName evidence="2">Replication factor C small subunit</fullName>
    </recommendedName>
    <alternativeName>
        <fullName evidence="6">Clamp loader small subunit</fullName>
    </alternativeName>
</protein>
<dbReference type="GO" id="GO:0005524">
    <property type="term" value="F:ATP binding"/>
    <property type="evidence" value="ECO:0007669"/>
    <property type="project" value="UniProtKB-KW"/>
</dbReference>
<dbReference type="GO" id="GO:0006281">
    <property type="term" value="P:DNA repair"/>
    <property type="evidence" value="ECO:0007669"/>
    <property type="project" value="TreeGrafter"/>
</dbReference>
<dbReference type="InterPro" id="IPR003959">
    <property type="entry name" value="ATPase_AAA_core"/>
</dbReference>
<dbReference type="Gene3D" id="1.20.272.10">
    <property type="match status" value="1"/>
</dbReference>
<dbReference type="InterPro" id="IPR047854">
    <property type="entry name" value="RFC_lid"/>
</dbReference>
<dbReference type="Pfam" id="PF00004">
    <property type="entry name" value="AAA"/>
    <property type="match status" value="1"/>
</dbReference>
<evidence type="ECO:0000256" key="1">
    <source>
        <dbReference type="ARBA" id="ARBA00009668"/>
    </source>
</evidence>
<evidence type="ECO:0000256" key="3">
    <source>
        <dbReference type="ARBA" id="ARBA00022705"/>
    </source>
</evidence>
<evidence type="ECO:0000256" key="4">
    <source>
        <dbReference type="ARBA" id="ARBA00022741"/>
    </source>
</evidence>
<dbReference type="Pfam" id="PF08542">
    <property type="entry name" value="Rep_fac_C"/>
    <property type="match status" value="1"/>
</dbReference>
<gene>
    <name evidence="8" type="primary">rfcS</name>
</gene>
<evidence type="ECO:0000313" key="8">
    <source>
        <dbReference type="EMBL" id="AIE92855.1"/>
    </source>
</evidence>
<dbReference type="NCBIfam" id="NF001679">
    <property type="entry name" value="PRK00440.1"/>
    <property type="match status" value="1"/>
</dbReference>
<dbReference type="SMART" id="SM00382">
    <property type="entry name" value="AAA"/>
    <property type="match status" value="1"/>
</dbReference>
<dbReference type="CDD" id="cd18140">
    <property type="entry name" value="HLD_clamp_RFC"/>
    <property type="match status" value="1"/>
</dbReference>
<dbReference type="InterPro" id="IPR003593">
    <property type="entry name" value="AAA+_ATPase"/>
</dbReference>
<dbReference type="GO" id="GO:0003677">
    <property type="term" value="F:DNA binding"/>
    <property type="evidence" value="ECO:0007669"/>
    <property type="project" value="InterPro"/>
</dbReference>
<dbReference type="GO" id="GO:0005663">
    <property type="term" value="C:DNA replication factor C complex"/>
    <property type="evidence" value="ECO:0007669"/>
    <property type="project" value="TreeGrafter"/>
</dbReference>
<feature type="domain" description="AAA+ ATPase" evidence="7">
    <location>
        <begin position="35"/>
        <end position="165"/>
    </location>
</feature>
<dbReference type="GO" id="GO:0016887">
    <property type="term" value="F:ATP hydrolysis activity"/>
    <property type="evidence" value="ECO:0007669"/>
    <property type="project" value="InterPro"/>
</dbReference>
<keyword evidence="3" id="KW-0235">DNA replication</keyword>
<accession>A0A075FMS7</accession>
<dbReference type="InterPro" id="IPR008921">
    <property type="entry name" value="DNA_pol3_clamp-load_cplx_C"/>
</dbReference>
<dbReference type="GO" id="GO:0003689">
    <property type="term" value="F:DNA clamp loader activity"/>
    <property type="evidence" value="ECO:0007669"/>
    <property type="project" value="TreeGrafter"/>
</dbReference>
<dbReference type="GO" id="GO:0006261">
    <property type="term" value="P:DNA-templated DNA replication"/>
    <property type="evidence" value="ECO:0007669"/>
    <property type="project" value="TreeGrafter"/>
</dbReference>
<name>A0A075FMS7_9EURY</name>
<dbReference type="FunFam" id="3.40.50.300:FF:000952">
    <property type="entry name" value="Replication factor C subunit 2"/>
    <property type="match status" value="1"/>
</dbReference>
<reference evidence="8" key="1">
    <citation type="journal article" date="2014" name="Genome Biol. Evol.">
        <title>Pangenome evidence for extensive interdomain horizontal transfer affecting lineage core and shell genes in uncultured planktonic thaumarchaeota and euryarchaeota.</title>
        <authorList>
            <person name="Deschamps P."/>
            <person name="Zivanovic Y."/>
            <person name="Moreira D."/>
            <person name="Rodriguez-Valera F."/>
            <person name="Lopez-Garcia P."/>
        </authorList>
    </citation>
    <scope>NUCLEOTIDE SEQUENCE</scope>
</reference>
<dbReference type="EMBL" id="KF900378">
    <property type="protein sequence ID" value="AIE92855.1"/>
    <property type="molecule type" value="Genomic_DNA"/>
</dbReference>
<dbReference type="AlphaFoldDB" id="A0A075FMS7"/>
<dbReference type="InterPro" id="IPR013748">
    <property type="entry name" value="Rep_factorC_C"/>
</dbReference>
<dbReference type="Gene3D" id="3.40.50.300">
    <property type="entry name" value="P-loop containing nucleotide triphosphate hydrolases"/>
    <property type="match status" value="1"/>
</dbReference>
<organism evidence="8">
    <name type="scientific">uncultured marine group II/III euryarchaeote AD1000_29_A08</name>
    <dbReference type="NCBI Taxonomy" id="1457748"/>
    <lineage>
        <taxon>Archaea</taxon>
        <taxon>Methanobacteriati</taxon>
        <taxon>Methanobacteriota</taxon>
        <taxon>environmental samples</taxon>
    </lineage>
</organism>
<dbReference type="InterPro" id="IPR027417">
    <property type="entry name" value="P-loop_NTPase"/>
</dbReference>
<evidence type="ECO:0000259" key="7">
    <source>
        <dbReference type="SMART" id="SM00382"/>
    </source>
</evidence>
<dbReference type="Pfam" id="PF21960">
    <property type="entry name" value="RCF1-5-like_lid"/>
    <property type="match status" value="1"/>
</dbReference>
<dbReference type="Gene3D" id="1.10.8.60">
    <property type="match status" value="1"/>
</dbReference>
<dbReference type="PANTHER" id="PTHR11669">
    <property type="entry name" value="REPLICATION FACTOR C / DNA POLYMERASE III GAMMA-TAU SUBUNIT"/>
    <property type="match status" value="1"/>
</dbReference>
<sequence>MSELWVERHRPQTVGDIKGQRAVVDRLKAYAEMRTFPHLLFAGPPGTGKTTAALALTRDVFGEDYRVNLLEMNASDERKLESIRTKVKGFAKTAPSPGTTFKVIFLDEADALTPDAQGALRRIMEQNSQTCRFILSCNYSSKVIEPIQSRCAVFRFRPLAEDQILEMVTSVAASEGISLDDEAAEAIAHVSLGDLRKAITSLQVAASLDSNVTRDLVYETTATAPPEELHGFILACKEDGFQPARRRLKDLLDRFGLAGTDMVNQMHRELGTASFLDEAQKLAVTEAMAECDFRMVEGGGEALQLDAMTARICSLIGS</sequence>
<evidence type="ECO:0000256" key="5">
    <source>
        <dbReference type="ARBA" id="ARBA00022840"/>
    </source>
</evidence>
<dbReference type="SUPFAM" id="SSF52540">
    <property type="entry name" value="P-loop containing nucleoside triphosphate hydrolases"/>
    <property type="match status" value="1"/>
</dbReference>
<dbReference type="CDD" id="cd00009">
    <property type="entry name" value="AAA"/>
    <property type="match status" value="1"/>
</dbReference>
<keyword evidence="5" id="KW-0067">ATP-binding</keyword>
<evidence type="ECO:0000256" key="6">
    <source>
        <dbReference type="ARBA" id="ARBA00031749"/>
    </source>
</evidence>
<proteinExistence type="inferred from homology"/>
<comment type="similarity">
    <text evidence="1">Belongs to the activator 1 small subunits family. RfcS subfamily.</text>
</comment>